<gene>
    <name evidence="4" type="ORF">D6D12_09539</name>
</gene>
<evidence type="ECO:0000313" key="4">
    <source>
        <dbReference type="EMBL" id="THX22009.1"/>
    </source>
</evidence>
<dbReference type="InterPro" id="IPR002110">
    <property type="entry name" value="Ankyrin_rpt"/>
</dbReference>
<evidence type="ECO:0000256" key="1">
    <source>
        <dbReference type="ARBA" id="ARBA00022737"/>
    </source>
</evidence>
<dbReference type="Proteomes" id="UP000310374">
    <property type="component" value="Unassembled WGS sequence"/>
</dbReference>
<evidence type="ECO:0000259" key="3">
    <source>
        <dbReference type="Pfam" id="PF24883"/>
    </source>
</evidence>
<reference evidence="4 5" key="1">
    <citation type="submission" date="2018-10" db="EMBL/GenBank/DDBJ databases">
        <title>Fifty Aureobasidium pullulans genomes reveal a recombining polyextremotolerant generalist.</title>
        <authorList>
            <person name="Gostincar C."/>
            <person name="Turk M."/>
            <person name="Zajc J."/>
            <person name="Gunde-Cimerman N."/>
        </authorList>
    </citation>
    <scope>NUCLEOTIDE SEQUENCE [LARGE SCALE GENOMIC DNA]</scope>
    <source>
        <strain evidence="4 5">EXF-10081</strain>
    </source>
</reference>
<feature type="repeat" description="ANK" evidence="2">
    <location>
        <begin position="613"/>
        <end position="635"/>
    </location>
</feature>
<dbReference type="Gene3D" id="1.25.40.20">
    <property type="entry name" value="Ankyrin repeat-containing domain"/>
    <property type="match status" value="1"/>
</dbReference>
<keyword evidence="2" id="KW-0040">ANK repeat</keyword>
<comment type="caution">
    <text evidence="4">The sequence shown here is derived from an EMBL/GenBank/DDBJ whole genome shotgun (WGS) entry which is preliminary data.</text>
</comment>
<sequence length="971" mass="109793">MLKVTDTTEWIIKDRESFVSWLTRISTTEQPNQNCLWISGITFTNCIRNTVVQFLIDRHDQHPSLGSVAHVYFDPDKRDTSKATYLFQSYVKQLLRHLHASHQVPPDQVILALRRMSRSGFSNQSSKEIVQDLLIPLIRRFKRMFLVVDGLDLCSRLEYRSAFICFESILKETHAKIIICGRDELDVENRLPGSLRLQVTAAKNRGDIAKFVEHQVKERSTFDGPISNNEKTVARVVDTLIDKANGMFLWARLQIDVLWDTCSTDEAIDRALLDLPKDLDETYERCLKRLQKKQEPYALRVIGYVYEARSPLTVEALGEALATNPTTGILLHKQIPPYRFIVECGANLIVFDSERLVVPAHHSVRQFLEGSIAEVLNQLKSNTPQPTLGEICIAHLCWHMELAIEEGAQNPRKIETTSLRMPSISTMSRWKQPHNIISYLRKPSLLWAKKPVLASGSNNAPVVIQRLAIKPKVLYTVGPFQQYARSSWLTFSWPVAHRSELCTRFWELVLQQSADPQLCPWIDGPTRVVQTSDIMWWAIDNSHELLFDMAVHQLSMAKSTVRQSLARLDFNSPLSDYEGLLPLHLAAKQGSLTIFTRVMTMESVDVTSTNSATGWTALHYAVRYGQSEIVKCLLESDPSSMLLRGHDGHSPLCLAIVACSFVTIKAMEAIYGHQAWWGEDVFTLLDALGVNQIDSDLVDHVLWRITSFIEHSHSKVLAWVVKQGDVNLLASAIKAGVSPDTRISSKDLGTGGNLVGDREEIVCEAIFFALEASSPDLALAFIRNGANRKVYTIQNQEYWEPLTLALVRGWISLALLVSDHASNPDRHLMVSFSMSVTGPDVAWFSILATHGGVITSTNFNFLPRKNLVVSEHVMFWQVDTGGVGGTYEMRVNMSSEKSPWPYVGFRLIVGATDTQPTAWRSRPAAKMRRRAEVKIVWRGRQRLFNFELNPYSMQHLQLDHGDITLVDGRPF</sequence>
<accession>A0AB74JFQ8</accession>
<proteinExistence type="predicted"/>
<dbReference type="AlphaFoldDB" id="A0AB74JFQ8"/>
<dbReference type="SMART" id="SM00248">
    <property type="entry name" value="ANK"/>
    <property type="match status" value="2"/>
</dbReference>
<name>A0AB74JFQ8_AURPU</name>
<dbReference type="PANTHER" id="PTHR10039">
    <property type="entry name" value="AMELOGENIN"/>
    <property type="match status" value="1"/>
</dbReference>
<dbReference type="Pfam" id="PF24883">
    <property type="entry name" value="NPHP3_N"/>
    <property type="match status" value="1"/>
</dbReference>
<organism evidence="4 5">
    <name type="scientific">Aureobasidium pullulans</name>
    <name type="common">Black yeast</name>
    <name type="synonym">Pullularia pullulans</name>
    <dbReference type="NCBI Taxonomy" id="5580"/>
    <lineage>
        <taxon>Eukaryota</taxon>
        <taxon>Fungi</taxon>
        <taxon>Dikarya</taxon>
        <taxon>Ascomycota</taxon>
        <taxon>Pezizomycotina</taxon>
        <taxon>Dothideomycetes</taxon>
        <taxon>Dothideomycetidae</taxon>
        <taxon>Dothideales</taxon>
        <taxon>Saccotheciaceae</taxon>
        <taxon>Aureobasidium</taxon>
    </lineage>
</organism>
<feature type="domain" description="Nephrocystin 3-like N-terminal" evidence="3">
    <location>
        <begin position="7"/>
        <end position="181"/>
    </location>
</feature>
<protein>
    <submittedName>
        <fullName evidence="4">Ankyrin</fullName>
    </submittedName>
</protein>
<evidence type="ECO:0000313" key="5">
    <source>
        <dbReference type="Proteomes" id="UP000310374"/>
    </source>
</evidence>
<evidence type="ECO:0000256" key="2">
    <source>
        <dbReference type="PROSITE-ProRule" id="PRU00023"/>
    </source>
</evidence>
<dbReference type="PROSITE" id="PS50297">
    <property type="entry name" value="ANK_REP_REGION"/>
    <property type="match status" value="1"/>
</dbReference>
<dbReference type="EMBL" id="QZAT01000207">
    <property type="protein sequence ID" value="THX22009.1"/>
    <property type="molecule type" value="Genomic_DNA"/>
</dbReference>
<keyword evidence="1" id="KW-0677">Repeat</keyword>
<dbReference type="PROSITE" id="PS50088">
    <property type="entry name" value="ANK_REPEAT"/>
    <property type="match status" value="2"/>
</dbReference>
<dbReference type="InterPro" id="IPR056884">
    <property type="entry name" value="NPHP3-like_N"/>
</dbReference>
<dbReference type="SUPFAM" id="SSF48403">
    <property type="entry name" value="Ankyrin repeat"/>
    <property type="match status" value="1"/>
</dbReference>
<dbReference type="Pfam" id="PF12796">
    <property type="entry name" value="Ank_2"/>
    <property type="match status" value="1"/>
</dbReference>
<dbReference type="InterPro" id="IPR036770">
    <property type="entry name" value="Ankyrin_rpt-contain_sf"/>
</dbReference>
<feature type="repeat" description="ANK" evidence="2">
    <location>
        <begin position="578"/>
        <end position="611"/>
    </location>
</feature>